<comment type="caution">
    <text evidence="4">The sequence shown here is derived from an EMBL/GenBank/DDBJ whole genome shotgun (WGS) entry which is preliminary data.</text>
</comment>
<feature type="coiled-coil region" evidence="1">
    <location>
        <begin position="631"/>
        <end position="701"/>
    </location>
</feature>
<feature type="transmembrane region" description="Helical" evidence="3">
    <location>
        <begin position="192"/>
        <end position="212"/>
    </location>
</feature>
<feature type="transmembrane region" description="Helical" evidence="3">
    <location>
        <begin position="164"/>
        <end position="180"/>
    </location>
</feature>
<reference evidence="4" key="1">
    <citation type="submission" date="2024-01" db="EMBL/GenBank/DDBJ databases">
        <authorList>
            <person name="Webb A."/>
        </authorList>
    </citation>
    <scope>NUCLEOTIDE SEQUENCE</scope>
    <source>
        <strain evidence="4">Pm1</strain>
    </source>
</reference>
<gene>
    <name evidence="4" type="ORF">PM001_LOCUS21246</name>
</gene>
<evidence type="ECO:0000313" key="4">
    <source>
        <dbReference type="EMBL" id="CAK7936096.1"/>
    </source>
</evidence>
<feature type="transmembrane region" description="Helical" evidence="3">
    <location>
        <begin position="218"/>
        <end position="237"/>
    </location>
</feature>
<feature type="transmembrane region" description="Helical" evidence="3">
    <location>
        <begin position="109"/>
        <end position="128"/>
    </location>
</feature>
<keyword evidence="3" id="KW-0812">Transmembrane</keyword>
<accession>A0AAV1UNA6</accession>
<feature type="transmembrane region" description="Helical" evidence="3">
    <location>
        <begin position="79"/>
        <end position="97"/>
    </location>
</feature>
<feature type="transmembrane region" description="Helical" evidence="3">
    <location>
        <begin position="387"/>
        <end position="410"/>
    </location>
</feature>
<organism evidence="4 5">
    <name type="scientific">Peronospora matthiolae</name>
    <dbReference type="NCBI Taxonomy" id="2874970"/>
    <lineage>
        <taxon>Eukaryota</taxon>
        <taxon>Sar</taxon>
        <taxon>Stramenopiles</taxon>
        <taxon>Oomycota</taxon>
        <taxon>Peronosporomycetes</taxon>
        <taxon>Peronosporales</taxon>
        <taxon>Peronosporaceae</taxon>
        <taxon>Peronospora</taxon>
    </lineage>
</organism>
<feature type="transmembrane region" description="Helical" evidence="3">
    <location>
        <begin position="140"/>
        <end position="158"/>
    </location>
</feature>
<evidence type="ECO:0000256" key="2">
    <source>
        <dbReference type="SAM" id="MobiDB-lite"/>
    </source>
</evidence>
<keyword evidence="3" id="KW-1133">Transmembrane helix</keyword>
<feature type="compositionally biased region" description="Basic and acidic residues" evidence="2">
    <location>
        <begin position="539"/>
        <end position="548"/>
    </location>
</feature>
<feature type="transmembrane region" description="Helical" evidence="3">
    <location>
        <begin position="333"/>
        <end position="350"/>
    </location>
</feature>
<dbReference type="AlphaFoldDB" id="A0AAV1UNA6"/>
<sequence length="903" mass="101231">MFHAHFAGKINASCDFLTGEFISSAQDLIINFLSKLMDRDTKTERLHSTVRLNQFTLQFEDAGLEKAYQAELHPRKKALWLRSLLPAAAFQIIFALADGLDYPVEHLLVTVPSRVLLAMLQVATWLLVRWNLVRVREQTMLMVSVASGIPTLLLYALQRTRLCQWDALFVTFGLSFYTIPRVTPLGYVSSLYGSWATAAVYTVLSFVVRPPLHQAESVLGIFFLVPMVWVFNTIAYYSEYNSRERFALRRRLRRESITLAVARTSEEGGASRQGCEEDGWLLLHTLSLRGRITANTKNGTTSFVVAVILWGAFTLGSWTSLPDTLKFVDEDTGWAWFSHCAGVTVFLVVMTRRLRWLLVIPVLGSFVLWVMSLAMPASWIIVSAHSVGYGLLLASVVIAMGVFGWFVCAWRELVSFLTRSCFLYPQLQAGMEKEYPLLVRIVSEYTAGFDPAILNARVPTAIAMDSLGTRVSGVSADSPPRKMRSEKVCTKTIVSSVDQQQNEKTENNRLQKVTKERHSSGKDRCLAETTPTPSGPPSAKEDAEVRTDDGPLDRKMVSVLPSFKPGKCFFCSKNDAEHFVPACGMWGKWTHWRMNQQHNLSNSPTASRGVVAKATVAVSMCTSYCDLQNKKSQLESHVRHQEDENATLAKELVACKERERKLSLENVGLNTKLRAMEERHAANLQRCEVRLKEKMEAVQKETNWRAHQHKRQAKTSEAAQVATLRKQLAASEFLVNEAHARVQSVNEEAAVLRTKLTTCEAGVVEWKSKAEEYKEQLLSIEIQPQQHPLGKPSRHRLGCSPTSSAIGESLANDAPVATLQTLQPVGRLPYAQSLEIEGLRESSRRSHDNVDYAERWRLFQDYDIGKSADSFFVEGVSNQQCLQDEYAATTRSSNTESSSPGKS</sequence>
<feature type="coiled-coil region" evidence="1">
    <location>
        <begin position="735"/>
        <end position="783"/>
    </location>
</feature>
<evidence type="ECO:0000313" key="5">
    <source>
        <dbReference type="Proteomes" id="UP001162060"/>
    </source>
</evidence>
<keyword evidence="3" id="KW-0472">Membrane</keyword>
<dbReference type="Proteomes" id="UP001162060">
    <property type="component" value="Unassembled WGS sequence"/>
</dbReference>
<feature type="region of interest" description="Disordered" evidence="2">
    <location>
        <begin position="495"/>
        <end position="548"/>
    </location>
</feature>
<protein>
    <submittedName>
        <fullName evidence="4">Uncharacterized protein</fullName>
    </submittedName>
</protein>
<proteinExistence type="predicted"/>
<name>A0AAV1UNA6_9STRA</name>
<dbReference type="EMBL" id="CAKLBY020000223">
    <property type="protein sequence ID" value="CAK7936096.1"/>
    <property type="molecule type" value="Genomic_DNA"/>
</dbReference>
<evidence type="ECO:0000256" key="1">
    <source>
        <dbReference type="SAM" id="Coils"/>
    </source>
</evidence>
<feature type="transmembrane region" description="Helical" evidence="3">
    <location>
        <begin position="299"/>
        <end position="321"/>
    </location>
</feature>
<evidence type="ECO:0000256" key="3">
    <source>
        <dbReference type="SAM" id="Phobius"/>
    </source>
</evidence>
<feature type="compositionally biased region" description="Basic and acidic residues" evidence="2">
    <location>
        <begin position="501"/>
        <end position="526"/>
    </location>
</feature>
<feature type="transmembrane region" description="Helical" evidence="3">
    <location>
        <begin position="357"/>
        <end position="381"/>
    </location>
</feature>
<keyword evidence="1" id="KW-0175">Coiled coil</keyword>